<dbReference type="RefSeq" id="XP_056049530.1">
    <property type="nucleotide sequence ID" value="XM_056195952.1"/>
</dbReference>
<protein>
    <submittedName>
        <fullName evidence="2">Uncharacterized protein</fullName>
    </submittedName>
</protein>
<dbReference type="AlphaFoldDB" id="A0A9W8UI48"/>
<gene>
    <name evidence="2" type="ORF">LMH87_004692</name>
</gene>
<keyword evidence="3" id="KW-1185">Reference proteome</keyword>
<feature type="transmembrane region" description="Helical" evidence="1">
    <location>
        <begin position="150"/>
        <end position="174"/>
    </location>
</feature>
<keyword evidence="1" id="KW-0472">Membrane</keyword>
<feature type="transmembrane region" description="Helical" evidence="1">
    <location>
        <begin position="12"/>
        <end position="32"/>
    </location>
</feature>
<sequence>MATASRPPVQISPWIGLPLSIWMLVIAAMTFTNLPYGDGVNWPVLTSFRDPRSTLNILNHRSKTTPDWLYKGAKGASAILWSILIPAQHSASLRRRWPNFHRRSGYIVILLSIELAIAGFYMSSQGLVTTHSNWYHIHTLYNAKIPLPLFWWPTFDVAIAILGVFYFLSLYKLYISIRSKRVEAHRRWAVFHSMTGYAISIERLIASLVLGLGWTLHSLPEHVQSDWLRLPRDISGKLEVEVSALAWTLTAAGSAVALWTYTEWTRAGLLRRQRDSAYSSAKKID</sequence>
<keyword evidence="1" id="KW-1133">Transmembrane helix</keyword>
<keyword evidence="1" id="KW-0812">Transmembrane</keyword>
<proteinExistence type="predicted"/>
<accession>A0A9W8UI48</accession>
<dbReference type="Proteomes" id="UP001144673">
    <property type="component" value="Chromosome 2"/>
</dbReference>
<reference evidence="2" key="1">
    <citation type="journal article" date="2023" name="Access Microbiol">
        <title>De-novo genome assembly for Akanthomyces muscarius, a biocontrol agent of insect agricultural pests.</title>
        <authorList>
            <person name="Erdos Z."/>
            <person name="Studholme D.J."/>
            <person name="Raymond B."/>
            <person name="Sharma M."/>
        </authorList>
    </citation>
    <scope>NUCLEOTIDE SEQUENCE</scope>
    <source>
        <strain evidence="2">Ve6</strain>
    </source>
</reference>
<feature type="transmembrane region" description="Helical" evidence="1">
    <location>
        <begin position="106"/>
        <end position="124"/>
    </location>
</feature>
<comment type="caution">
    <text evidence="2">The sequence shown here is derived from an EMBL/GenBank/DDBJ whole genome shotgun (WGS) entry which is preliminary data.</text>
</comment>
<dbReference type="GeneID" id="80891851"/>
<dbReference type="EMBL" id="JAJHUN010000011">
    <property type="protein sequence ID" value="KAJ4145860.1"/>
    <property type="molecule type" value="Genomic_DNA"/>
</dbReference>
<evidence type="ECO:0000256" key="1">
    <source>
        <dbReference type="SAM" id="Phobius"/>
    </source>
</evidence>
<dbReference type="KEGG" id="amus:LMH87_004692"/>
<evidence type="ECO:0000313" key="3">
    <source>
        <dbReference type="Proteomes" id="UP001144673"/>
    </source>
</evidence>
<name>A0A9W8UI48_AKAMU</name>
<evidence type="ECO:0000313" key="2">
    <source>
        <dbReference type="EMBL" id="KAJ4145860.1"/>
    </source>
</evidence>
<organism evidence="2 3">
    <name type="scientific">Akanthomyces muscarius</name>
    <name type="common">Entomopathogenic fungus</name>
    <name type="synonym">Lecanicillium muscarium</name>
    <dbReference type="NCBI Taxonomy" id="2231603"/>
    <lineage>
        <taxon>Eukaryota</taxon>
        <taxon>Fungi</taxon>
        <taxon>Dikarya</taxon>
        <taxon>Ascomycota</taxon>
        <taxon>Pezizomycotina</taxon>
        <taxon>Sordariomycetes</taxon>
        <taxon>Hypocreomycetidae</taxon>
        <taxon>Hypocreales</taxon>
        <taxon>Cordycipitaceae</taxon>
        <taxon>Akanthomyces</taxon>
    </lineage>
</organism>